<name>A0AAN6T1Q7_9PEZI</name>
<reference evidence="2" key="2">
    <citation type="submission" date="2023-05" db="EMBL/GenBank/DDBJ databases">
        <authorList>
            <consortium name="Lawrence Berkeley National Laboratory"/>
            <person name="Steindorff A."/>
            <person name="Hensen N."/>
            <person name="Bonometti L."/>
            <person name="Westerberg I."/>
            <person name="Brannstrom I.O."/>
            <person name="Guillou S."/>
            <person name="Cros-Aarteil S."/>
            <person name="Calhoun S."/>
            <person name="Haridas S."/>
            <person name="Kuo A."/>
            <person name="Mondo S."/>
            <person name="Pangilinan J."/>
            <person name="Riley R."/>
            <person name="Labutti K."/>
            <person name="Andreopoulos B."/>
            <person name="Lipzen A."/>
            <person name="Chen C."/>
            <person name="Yanf M."/>
            <person name="Daum C."/>
            <person name="Ng V."/>
            <person name="Clum A."/>
            <person name="Ohm R."/>
            <person name="Martin F."/>
            <person name="Silar P."/>
            <person name="Natvig D."/>
            <person name="Lalanne C."/>
            <person name="Gautier V."/>
            <person name="Ament-Velasquez S.L."/>
            <person name="Kruys A."/>
            <person name="Hutchinson M.I."/>
            <person name="Powell A.J."/>
            <person name="Barry K."/>
            <person name="Miller A.N."/>
            <person name="Grigoriev I.V."/>
            <person name="Debuchy R."/>
            <person name="Gladieux P."/>
            <person name="Thoren M.H."/>
            <person name="Johannesson H."/>
        </authorList>
    </citation>
    <scope>NUCLEOTIDE SEQUENCE</scope>
    <source>
        <strain evidence="2">CBS 757.83</strain>
    </source>
</reference>
<feature type="region of interest" description="Disordered" evidence="1">
    <location>
        <begin position="59"/>
        <end position="110"/>
    </location>
</feature>
<reference evidence="2" key="1">
    <citation type="journal article" date="2023" name="Mol. Phylogenet. Evol.">
        <title>Genome-scale phylogeny and comparative genomics of the fungal order Sordariales.</title>
        <authorList>
            <person name="Hensen N."/>
            <person name="Bonometti L."/>
            <person name="Westerberg I."/>
            <person name="Brannstrom I.O."/>
            <person name="Guillou S."/>
            <person name="Cros-Aarteil S."/>
            <person name="Calhoun S."/>
            <person name="Haridas S."/>
            <person name="Kuo A."/>
            <person name="Mondo S."/>
            <person name="Pangilinan J."/>
            <person name="Riley R."/>
            <person name="LaButti K."/>
            <person name="Andreopoulos B."/>
            <person name="Lipzen A."/>
            <person name="Chen C."/>
            <person name="Yan M."/>
            <person name="Daum C."/>
            <person name="Ng V."/>
            <person name="Clum A."/>
            <person name="Steindorff A."/>
            <person name="Ohm R.A."/>
            <person name="Martin F."/>
            <person name="Silar P."/>
            <person name="Natvig D.O."/>
            <person name="Lalanne C."/>
            <person name="Gautier V."/>
            <person name="Ament-Velasquez S.L."/>
            <person name="Kruys A."/>
            <person name="Hutchinson M.I."/>
            <person name="Powell A.J."/>
            <person name="Barry K."/>
            <person name="Miller A.N."/>
            <person name="Grigoriev I.V."/>
            <person name="Debuchy R."/>
            <person name="Gladieux P."/>
            <person name="Hiltunen Thoren M."/>
            <person name="Johannesson H."/>
        </authorList>
    </citation>
    <scope>NUCLEOTIDE SEQUENCE</scope>
    <source>
        <strain evidence="2">CBS 757.83</strain>
    </source>
</reference>
<keyword evidence="3" id="KW-1185">Reference proteome</keyword>
<dbReference type="EMBL" id="MU863638">
    <property type="protein sequence ID" value="KAK4100859.1"/>
    <property type="molecule type" value="Genomic_DNA"/>
</dbReference>
<feature type="compositionally biased region" description="Basic and acidic residues" evidence="1">
    <location>
        <begin position="95"/>
        <end position="107"/>
    </location>
</feature>
<accession>A0AAN6T1Q7</accession>
<proteinExistence type="predicted"/>
<comment type="caution">
    <text evidence="2">The sequence shown here is derived from an EMBL/GenBank/DDBJ whole genome shotgun (WGS) entry which is preliminary data.</text>
</comment>
<dbReference type="Proteomes" id="UP001305647">
    <property type="component" value="Unassembled WGS sequence"/>
</dbReference>
<protein>
    <submittedName>
        <fullName evidence="2">Uncharacterized protein</fullName>
    </submittedName>
</protein>
<sequence>MTRQYYCWKVCLTFSCGCTETTPTTHRCGPSREGCNNWMTYKRTDKSCEEHRLLDGWGLLSNSNDNHHHHSAARQAEAGGDTGGASGPAQQSVGAREEAGQDKDKAAVETGQQLEGRWFGEVAAAAAAAVEGQLAGEAGPWEGCYARRRV</sequence>
<gene>
    <name evidence="2" type="ORF">N658DRAFT_507528</name>
</gene>
<dbReference type="AlphaFoldDB" id="A0AAN6T1Q7"/>
<evidence type="ECO:0000313" key="3">
    <source>
        <dbReference type="Proteomes" id="UP001305647"/>
    </source>
</evidence>
<evidence type="ECO:0000256" key="1">
    <source>
        <dbReference type="SAM" id="MobiDB-lite"/>
    </source>
</evidence>
<evidence type="ECO:0000313" key="2">
    <source>
        <dbReference type="EMBL" id="KAK4100859.1"/>
    </source>
</evidence>
<organism evidence="2 3">
    <name type="scientific">Parathielavia hyrcaniae</name>
    <dbReference type="NCBI Taxonomy" id="113614"/>
    <lineage>
        <taxon>Eukaryota</taxon>
        <taxon>Fungi</taxon>
        <taxon>Dikarya</taxon>
        <taxon>Ascomycota</taxon>
        <taxon>Pezizomycotina</taxon>
        <taxon>Sordariomycetes</taxon>
        <taxon>Sordariomycetidae</taxon>
        <taxon>Sordariales</taxon>
        <taxon>Chaetomiaceae</taxon>
        <taxon>Parathielavia</taxon>
    </lineage>
</organism>